<dbReference type="AlphaFoldDB" id="A0A7W4J683"/>
<keyword evidence="3 7" id="KW-0812">Transmembrane</keyword>
<dbReference type="InterPro" id="IPR037185">
    <property type="entry name" value="EmrE-like"/>
</dbReference>
<reference evidence="9 10" key="1">
    <citation type="submission" date="2020-04" db="EMBL/GenBank/DDBJ databases">
        <title>Description of novel Gluconacetobacter.</title>
        <authorList>
            <person name="Sombolestani A."/>
        </authorList>
    </citation>
    <scope>NUCLEOTIDE SEQUENCE [LARGE SCALE GENOMIC DNA]</scope>
    <source>
        <strain evidence="9 10">LMG 21312</strain>
    </source>
</reference>
<keyword evidence="10" id="KW-1185">Reference proteome</keyword>
<evidence type="ECO:0000256" key="6">
    <source>
        <dbReference type="SAM" id="MobiDB-lite"/>
    </source>
</evidence>
<evidence type="ECO:0000256" key="1">
    <source>
        <dbReference type="ARBA" id="ARBA00004651"/>
    </source>
</evidence>
<comment type="caution">
    <text evidence="9">The sequence shown here is derived from an EMBL/GenBank/DDBJ whole genome shotgun (WGS) entry which is preliminary data.</text>
</comment>
<organism evidence="9 10">
    <name type="scientific">Gluconacetobacter johannae</name>
    <dbReference type="NCBI Taxonomy" id="112140"/>
    <lineage>
        <taxon>Bacteria</taxon>
        <taxon>Pseudomonadati</taxon>
        <taxon>Pseudomonadota</taxon>
        <taxon>Alphaproteobacteria</taxon>
        <taxon>Acetobacterales</taxon>
        <taxon>Acetobacteraceae</taxon>
        <taxon>Gluconacetobacter</taxon>
    </lineage>
</organism>
<keyword evidence="2" id="KW-1003">Cell membrane</keyword>
<dbReference type="PANTHER" id="PTHR42920">
    <property type="entry name" value="OS03G0707200 PROTEIN-RELATED"/>
    <property type="match status" value="1"/>
</dbReference>
<feature type="transmembrane region" description="Helical" evidence="7">
    <location>
        <begin position="128"/>
        <end position="145"/>
    </location>
</feature>
<dbReference type="SUPFAM" id="SSF103481">
    <property type="entry name" value="Multidrug resistance efflux transporter EmrE"/>
    <property type="match status" value="2"/>
</dbReference>
<feature type="transmembrane region" description="Helical" evidence="7">
    <location>
        <begin position="244"/>
        <end position="261"/>
    </location>
</feature>
<feature type="transmembrane region" description="Helical" evidence="7">
    <location>
        <begin position="74"/>
        <end position="94"/>
    </location>
</feature>
<keyword evidence="5 7" id="KW-0472">Membrane</keyword>
<gene>
    <name evidence="9" type="ORF">HLH21_04690</name>
</gene>
<proteinExistence type="predicted"/>
<evidence type="ECO:0000256" key="5">
    <source>
        <dbReference type="ARBA" id="ARBA00023136"/>
    </source>
</evidence>
<dbReference type="InterPro" id="IPR051258">
    <property type="entry name" value="Diverse_Substrate_Transporter"/>
</dbReference>
<dbReference type="GO" id="GO:0005886">
    <property type="term" value="C:plasma membrane"/>
    <property type="evidence" value="ECO:0007669"/>
    <property type="project" value="UniProtKB-SubCell"/>
</dbReference>
<feature type="transmembrane region" description="Helical" evidence="7">
    <location>
        <begin position="183"/>
        <end position="206"/>
    </location>
</feature>
<feature type="transmembrane region" description="Helical" evidence="7">
    <location>
        <begin position="151"/>
        <end position="171"/>
    </location>
</feature>
<dbReference type="Pfam" id="PF00892">
    <property type="entry name" value="EamA"/>
    <property type="match status" value="2"/>
</dbReference>
<evidence type="ECO:0000313" key="9">
    <source>
        <dbReference type="EMBL" id="MBB2175223.1"/>
    </source>
</evidence>
<evidence type="ECO:0000256" key="4">
    <source>
        <dbReference type="ARBA" id="ARBA00022989"/>
    </source>
</evidence>
<feature type="domain" description="EamA" evidence="8">
    <location>
        <begin position="154"/>
        <end position="282"/>
    </location>
</feature>
<accession>A0A7W4J683</accession>
<feature type="region of interest" description="Disordered" evidence="6">
    <location>
        <begin position="292"/>
        <end position="331"/>
    </location>
</feature>
<feature type="domain" description="EamA" evidence="8">
    <location>
        <begin position="6"/>
        <end position="144"/>
    </location>
</feature>
<evidence type="ECO:0000256" key="7">
    <source>
        <dbReference type="SAM" id="Phobius"/>
    </source>
</evidence>
<feature type="transmembrane region" description="Helical" evidence="7">
    <location>
        <begin position="212"/>
        <end position="232"/>
    </location>
</feature>
<evidence type="ECO:0000313" key="10">
    <source>
        <dbReference type="Proteomes" id="UP000561066"/>
    </source>
</evidence>
<keyword evidence="4 7" id="KW-1133">Transmembrane helix</keyword>
<feature type="compositionally biased region" description="Basic residues" evidence="6">
    <location>
        <begin position="301"/>
        <end position="311"/>
    </location>
</feature>
<feature type="transmembrane region" description="Helical" evidence="7">
    <location>
        <begin position="34"/>
        <end position="53"/>
    </location>
</feature>
<evidence type="ECO:0000256" key="3">
    <source>
        <dbReference type="ARBA" id="ARBA00022692"/>
    </source>
</evidence>
<comment type="subcellular location">
    <subcellularLocation>
        <location evidence="1">Cell membrane</location>
        <topology evidence="1">Multi-pass membrane protein</topology>
    </subcellularLocation>
</comment>
<name>A0A7W4J683_9PROT</name>
<dbReference type="PANTHER" id="PTHR42920:SF11">
    <property type="entry name" value="INNER MEMBRANE PROTEIN YTFF"/>
    <property type="match status" value="1"/>
</dbReference>
<dbReference type="RefSeq" id="WP_182941815.1">
    <property type="nucleotide sequence ID" value="NZ_JABEQH010000005.1"/>
</dbReference>
<feature type="transmembrane region" description="Helical" evidence="7">
    <location>
        <begin position="100"/>
        <end position="121"/>
    </location>
</feature>
<evidence type="ECO:0000259" key="8">
    <source>
        <dbReference type="Pfam" id="PF00892"/>
    </source>
</evidence>
<dbReference type="InterPro" id="IPR000620">
    <property type="entry name" value="EamA_dom"/>
</dbReference>
<evidence type="ECO:0000256" key="2">
    <source>
        <dbReference type="ARBA" id="ARBA00022475"/>
    </source>
</evidence>
<protein>
    <submittedName>
        <fullName evidence="9">EamA family transporter</fullName>
    </submittedName>
</protein>
<dbReference type="Proteomes" id="UP000561066">
    <property type="component" value="Unassembled WGS sequence"/>
</dbReference>
<sequence>MNNPAGTLFALLSAVLFGASTPLAKLLLGAVDPWMMAGLLYLGAGIGLAGVHFSRSMVRLPAVEAPLRRSDVPWLALVILSGGIGGPLLLMLGLARTDAASASLLLNLEGLATMAIAWIGFRENVDRRLMLGAFAILAGAALLSWKGQASLDQGTLFIAGACLCWGIDNNLTRKLSSADPVQIAMLKGLVAGTVNLSLALAAGAAFPSATSLLAIGLVGFLGYGVSLVLFVLGLRDLGAARTGAYFSLAPFVGAVLAVFMLGDHFSARLLIAGGLMGWGLWLHVSERHEHEHVHDALEHEHRHRHDAHHQHEHGPDDPPGEPHTHRHQHRPLVHKHAHFPDLHHRHGHSGTH</sequence>
<dbReference type="EMBL" id="JABEQH010000005">
    <property type="protein sequence ID" value="MBB2175223.1"/>
    <property type="molecule type" value="Genomic_DNA"/>
</dbReference>
<feature type="compositionally biased region" description="Basic and acidic residues" evidence="6">
    <location>
        <begin position="312"/>
        <end position="323"/>
    </location>
</feature>